<proteinExistence type="predicted"/>
<evidence type="ECO:0000313" key="2">
    <source>
        <dbReference type="EMBL" id="PZP55141.1"/>
    </source>
</evidence>
<feature type="signal peptide" evidence="1">
    <location>
        <begin position="1"/>
        <end position="20"/>
    </location>
</feature>
<comment type="caution">
    <text evidence="2">The sequence shown here is derived from an EMBL/GenBank/DDBJ whole genome shotgun (WGS) entry which is preliminary data.</text>
</comment>
<evidence type="ECO:0000313" key="3">
    <source>
        <dbReference type="Proteomes" id="UP000249739"/>
    </source>
</evidence>
<dbReference type="EMBL" id="QFOT01000086">
    <property type="protein sequence ID" value="PZP55141.1"/>
    <property type="molecule type" value="Genomic_DNA"/>
</dbReference>
<feature type="non-terminal residue" evidence="2">
    <location>
        <position position="156"/>
    </location>
</feature>
<name>A0A2W5FGU5_9BACT</name>
<evidence type="ECO:0000256" key="1">
    <source>
        <dbReference type="SAM" id="SignalP"/>
    </source>
</evidence>
<dbReference type="InterPro" id="IPR021727">
    <property type="entry name" value="DUF3299"/>
</dbReference>
<dbReference type="AlphaFoldDB" id="A0A2W5FGU5"/>
<accession>A0A2W5FGU5</accession>
<organism evidence="2 3">
    <name type="scientific">Micavibrio aeruginosavorus</name>
    <dbReference type="NCBI Taxonomy" id="349221"/>
    <lineage>
        <taxon>Bacteria</taxon>
        <taxon>Pseudomonadati</taxon>
        <taxon>Bdellovibrionota</taxon>
        <taxon>Bdellovibrionia</taxon>
        <taxon>Bdellovibrionales</taxon>
        <taxon>Pseudobdellovibrionaceae</taxon>
        <taxon>Micavibrio</taxon>
    </lineage>
</organism>
<sequence length="156" mass="17311">MKIALAVIAVALLLNVAAMALTFEEGADAPTRTIEDYIKEYVDLPKGATDWKIFGKTKQVNIQGKTKDGMDFQYYKPEFQADIKALDGKQVTVKGFMFPLNSTDKQSLFLIGPFPVNCPYQYHVGPALVIEVHADNHPTEFSYDPIIVTGKLQLVA</sequence>
<dbReference type="Pfam" id="PF11736">
    <property type="entry name" value="DUF3299"/>
    <property type="match status" value="1"/>
</dbReference>
<keyword evidence="1" id="KW-0732">Signal</keyword>
<reference evidence="2 3" key="1">
    <citation type="submission" date="2017-08" db="EMBL/GenBank/DDBJ databases">
        <title>Infants hospitalized years apart are colonized by the same room-sourced microbial strains.</title>
        <authorList>
            <person name="Brooks B."/>
            <person name="Olm M.R."/>
            <person name="Firek B.A."/>
            <person name="Baker R."/>
            <person name="Thomas B.C."/>
            <person name="Morowitz M.J."/>
            <person name="Banfield J.F."/>
        </authorList>
    </citation>
    <scope>NUCLEOTIDE SEQUENCE [LARGE SCALE GENOMIC DNA]</scope>
    <source>
        <strain evidence="2">S2_006_000_R2_64</strain>
    </source>
</reference>
<gene>
    <name evidence="2" type="ORF">DI586_07820</name>
</gene>
<dbReference type="Proteomes" id="UP000249739">
    <property type="component" value="Unassembled WGS sequence"/>
</dbReference>
<dbReference type="Gene3D" id="2.40.50.870">
    <property type="entry name" value="Protein of unknown function (DUF3299)"/>
    <property type="match status" value="1"/>
</dbReference>
<evidence type="ECO:0008006" key="4">
    <source>
        <dbReference type="Google" id="ProtNLM"/>
    </source>
</evidence>
<protein>
    <recommendedName>
        <fullName evidence="4">DUF3299 domain-containing protein</fullName>
    </recommendedName>
</protein>
<feature type="chain" id="PRO_5015884128" description="DUF3299 domain-containing protein" evidence="1">
    <location>
        <begin position="21"/>
        <end position="156"/>
    </location>
</feature>